<feature type="domain" description="4'-phosphopantetheinyl transferase" evidence="9">
    <location>
        <begin position="4"/>
        <end position="105"/>
    </location>
</feature>
<keyword evidence="1 8" id="KW-0444">Lipid biosynthesis</keyword>
<proteinExistence type="inferred from homology"/>
<accession>A0ABN6R6A4</accession>
<protein>
    <recommendedName>
        <fullName evidence="8">Holo-[acyl-carrier-protein] synthase</fullName>
        <shortName evidence="8">Holo-ACP synthase</shortName>
        <ecNumber evidence="8">2.7.8.7</ecNumber>
    </recommendedName>
    <alternativeName>
        <fullName evidence="8">4'-phosphopantetheinyl transferase AcpS</fullName>
    </alternativeName>
</protein>
<evidence type="ECO:0000256" key="3">
    <source>
        <dbReference type="ARBA" id="ARBA00022723"/>
    </source>
</evidence>
<sequence length="122" mass="12688">MIIGVGIDVAEIDRFAAALDRTPELAGRLFVASELLLPSGERRGTASLAARFAAKEAVAKALGAPGGLHWTDAEVYVEDSGQPRLRVRGTVEACAARLGVRSWHLSLSHDAGVASAVVIAEG</sequence>
<dbReference type="Gene3D" id="3.90.470.20">
    <property type="entry name" value="4'-phosphopantetheinyl transferase domain"/>
    <property type="match status" value="1"/>
</dbReference>
<keyword evidence="8" id="KW-0963">Cytoplasm</keyword>
<dbReference type="InterPro" id="IPR004568">
    <property type="entry name" value="Ppantetheine-prot_Trfase_dom"/>
</dbReference>
<evidence type="ECO:0000256" key="8">
    <source>
        <dbReference type="HAMAP-Rule" id="MF_00101"/>
    </source>
</evidence>
<dbReference type="NCBIfam" id="TIGR00516">
    <property type="entry name" value="acpS"/>
    <property type="match status" value="1"/>
</dbReference>
<dbReference type="EC" id="2.7.8.7" evidence="8"/>
<evidence type="ECO:0000256" key="6">
    <source>
        <dbReference type="ARBA" id="ARBA00023098"/>
    </source>
</evidence>
<evidence type="ECO:0000259" key="9">
    <source>
        <dbReference type="Pfam" id="PF01648"/>
    </source>
</evidence>
<dbReference type="NCBIfam" id="TIGR00556">
    <property type="entry name" value="pantethn_trn"/>
    <property type="match status" value="1"/>
</dbReference>
<evidence type="ECO:0000313" key="10">
    <source>
        <dbReference type="EMBL" id="BDM73952.1"/>
    </source>
</evidence>
<dbReference type="InterPro" id="IPR037143">
    <property type="entry name" value="4-PPantetheinyl_Trfase_dom_sf"/>
</dbReference>
<evidence type="ECO:0000256" key="7">
    <source>
        <dbReference type="ARBA" id="ARBA00023160"/>
    </source>
</evidence>
<reference evidence="10" key="1">
    <citation type="submission" date="2022-06" db="EMBL/GenBank/DDBJ databases">
        <title>Complete genome sequence of Streptomyces nigrescens HEK616.</title>
        <authorList>
            <person name="Asamizu S."/>
            <person name="Onaka H."/>
        </authorList>
    </citation>
    <scope>NUCLEOTIDE SEQUENCE</scope>
    <source>
        <strain evidence="10">HEK616</strain>
    </source>
</reference>
<evidence type="ECO:0000256" key="5">
    <source>
        <dbReference type="ARBA" id="ARBA00022842"/>
    </source>
</evidence>
<dbReference type="InterPro" id="IPR008278">
    <property type="entry name" value="4-PPantetheinyl_Trfase_dom"/>
</dbReference>
<dbReference type="HAMAP" id="MF_00101">
    <property type="entry name" value="AcpS"/>
    <property type="match status" value="1"/>
</dbReference>
<name>A0ABN6R6A4_STRNI</name>
<dbReference type="SUPFAM" id="SSF56214">
    <property type="entry name" value="4'-phosphopantetheinyl transferase"/>
    <property type="match status" value="1"/>
</dbReference>
<gene>
    <name evidence="8 10" type="primary">acpS</name>
    <name evidence="10" type="ORF">HEK616_74390</name>
</gene>
<keyword evidence="5 8" id="KW-0460">Magnesium</keyword>
<comment type="similarity">
    <text evidence="8">Belongs to the P-Pant transferase superfamily. AcpS family.</text>
</comment>
<dbReference type="EMBL" id="AP026073">
    <property type="protein sequence ID" value="BDM73952.1"/>
    <property type="molecule type" value="Genomic_DNA"/>
</dbReference>
<dbReference type="RefSeq" id="WP_261957062.1">
    <property type="nucleotide sequence ID" value="NZ_AP026073.1"/>
</dbReference>
<keyword evidence="11" id="KW-1185">Reference proteome</keyword>
<evidence type="ECO:0000256" key="2">
    <source>
        <dbReference type="ARBA" id="ARBA00022679"/>
    </source>
</evidence>
<dbReference type="InterPro" id="IPR002582">
    <property type="entry name" value="ACPS"/>
</dbReference>
<keyword evidence="4 8" id="KW-0276">Fatty acid metabolism</keyword>
<organism evidence="10 11">
    <name type="scientific">Streptomyces nigrescens</name>
    <dbReference type="NCBI Taxonomy" id="1920"/>
    <lineage>
        <taxon>Bacteria</taxon>
        <taxon>Bacillati</taxon>
        <taxon>Actinomycetota</taxon>
        <taxon>Actinomycetes</taxon>
        <taxon>Kitasatosporales</taxon>
        <taxon>Streptomycetaceae</taxon>
        <taxon>Streptomyces</taxon>
    </lineage>
</organism>
<dbReference type="NCBIfam" id="NF000832">
    <property type="entry name" value="PRK00070.3-2"/>
    <property type="match status" value="1"/>
</dbReference>
<evidence type="ECO:0000256" key="1">
    <source>
        <dbReference type="ARBA" id="ARBA00022516"/>
    </source>
</evidence>
<comment type="function">
    <text evidence="8">Transfers the 4'-phosphopantetheine moiety from coenzyme A to a Ser of acyl-carrier-protein.</text>
</comment>
<comment type="cofactor">
    <cofactor evidence="8">
        <name>Mg(2+)</name>
        <dbReference type="ChEBI" id="CHEBI:18420"/>
    </cofactor>
</comment>
<keyword evidence="2 8" id="KW-0808">Transferase</keyword>
<keyword evidence="6 8" id="KW-0443">Lipid metabolism</keyword>
<evidence type="ECO:0000313" key="11">
    <source>
        <dbReference type="Proteomes" id="UP001059597"/>
    </source>
</evidence>
<evidence type="ECO:0000256" key="4">
    <source>
        <dbReference type="ARBA" id="ARBA00022832"/>
    </source>
</evidence>
<keyword evidence="3 8" id="KW-0479">Metal-binding</keyword>
<dbReference type="Proteomes" id="UP001059597">
    <property type="component" value="Chromosome"/>
</dbReference>
<feature type="binding site" evidence="8">
    <location>
        <position position="56"/>
    </location>
    <ligand>
        <name>Mg(2+)</name>
        <dbReference type="ChEBI" id="CHEBI:18420"/>
    </ligand>
</feature>
<comment type="subcellular location">
    <subcellularLocation>
        <location evidence="8">Cytoplasm</location>
    </subcellularLocation>
</comment>
<keyword evidence="7 8" id="KW-0275">Fatty acid biosynthesis</keyword>
<feature type="binding site" evidence="8">
    <location>
        <position position="8"/>
    </location>
    <ligand>
        <name>Mg(2+)</name>
        <dbReference type="ChEBI" id="CHEBI:18420"/>
    </ligand>
</feature>
<comment type="catalytic activity">
    <reaction evidence="8">
        <text>apo-[ACP] + CoA = holo-[ACP] + adenosine 3',5'-bisphosphate + H(+)</text>
        <dbReference type="Rhea" id="RHEA:12068"/>
        <dbReference type="Rhea" id="RHEA-COMP:9685"/>
        <dbReference type="Rhea" id="RHEA-COMP:9690"/>
        <dbReference type="ChEBI" id="CHEBI:15378"/>
        <dbReference type="ChEBI" id="CHEBI:29999"/>
        <dbReference type="ChEBI" id="CHEBI:57287"/>
        <dbReference type="ChEBI" id="CHEBI:58343"/>
        <dbReference type="ChEBI" id="CHEBI:64479"/>
        <dbReference type="EC" id="2.7.8.7"/>
    </reaction>
</comment>
<dbReference type="Pfam" id="PF01648">
    <property type="entry name" value="ACPS"/>
    <property type="match status" value="1"/>
</dbReference>